<evidence type="ECO:0000313" key="6">
    <source>
        <dbReference type="Proteomes" id="UP000316330"/>
    </source>
</evidence>
<dbReference type="Gene3D" id="1.20.120.530">
    <property type="entry name" value="GntR ligand-binding domain-like"/>
    <property type="match status" value="1"/>
</dbReference>
<dbReference type="Proteomes" id="UP000316330">
    <property type="component" value="Unassembled WGS sequence"/>
</dbReference>
<dbReference type="PANTHER" id="PTHR43537:SF47">
    <property type="entry name" value="REGULATORY PROTEIN GNTR HTH"/>
    <property type="match status" value="1"/>
</dbReference>
<comment type="caution">
    <text evidence="5">The sequence shown here is derived from an EMBL/GenBank/DDBJ whole genome shotgun (WGS) entry which is preliminary data.</text>
</comment>
<proteinExistence type="predicted"/>
<protein>
    <submittedName>
        <fullName evidence="5">FadR family transcriptional regulator</fullName>
    </submittedName>
</protein>
<feature type="domain" description="HTH gntR-type" evidence="4">
    <location>
        <begin position="22"/>
        <end position="90"/>
    </location>
</feature>
<dbReference type="EMBL" id="VNJJ01000014">
    <property type="protein sequence ID" value="TVX96894.1"/>
    <property type="molecule type" value="Genomic_DNA"/>
</dbReference>
<dbReference type="SUPFAM" id="SSF46785">
    <property type="entry name" value="Winged helix' DNA-binding domain"/>
    <property type="match status" value="1"/>
</dbReference>
<dbReference type="SUPFAM" id="SSF48008">
    <property type="entry name" value="GntR ligand-binding domain-like"/>
    <property type="match status" value="1"/>
</dbReference>
<dbReference type="SMART" id="SM00345">
    <property type="entry name" value="HTH_GNTR"/>
    <property type="match status" value="1"/>
</dbReference>
<organism evidence="5 6">
    <name type="scientific">Cohnella terricola</name>
    <dbReference type="NCBI Taxonomy" id="1289167"/>
    <lineage>
        <taxon>Bacteria</taxon>
        <taxon>Bacillati</taxon>
        <taxon>Bacillota</taxon>
        <taxon>Bacilli</taxon>
        <taxon>Bacillales</taxon>
        <taxon>Paenibacillaceae</taxon>
        <taxon>Cohnella</taxon>
    </lineage>
</organism>
<keyword evidence="1" id="KW-0805">Transcription regulation</keyword>
<dbReference type="PRINTS" id="PR00035">
    <property type="entry name" value="HTHGNTR"/>
</dbReference>
<dbReference type="Gene3D" id="1.10.10.10">
    <property type="entry name" value="Winged helix-like DNA-binding domain superfamily/Winged helix DNA-binding domain"/>
    <property type="match status" value="1"/>
</dbReference>
<dbReference type="AlphaFoldDB" id="A0A559JAH8"/>
<dbReference type="Pfam" id="PF07729">
    <property type="entry name" value="FCD"/>
    <property type="match status" value="1"/>
</dbReference>
<dbReference type="InterPro" id="IPR000524">
    <property type="entry name" value="Tscrpt_reg_HTH_GntR"/>
</dbReference>
<dbReference type="InterPro" id="IPR036388">
    <property type="entry name" value="WH-like_DNA-bd_sf"/>
</dbReference>
<dbReference type="CDD" id="cd07377">
    <property type="entry name" value="WHTH_GntR"/>
    <property type="match status" value="1"/>
</dbReference>
<evidence type="ECO:0000256" key="3">
    <source>
        <dbReference type="ARBA" id="ARBA00023163"/>
    </source>
</evidence>
<evidence type="ECO:0000256" key="1">
    <source>
        <dbReference type="ARBA" id="ARBA00023015"/>
    </source>
</evidence>
<dbReference type="OrthoDB" id="9782299at2"/>
<dbReference type="Pfam" id="PF00392">
    <property type="entry name" value="GntR"/>
    <property type="match status" value="1"/>
</dbReference>
<keyword evidence="6" id="KW-1185">Reference proteome</keyword>
<name>A0A559JAH8_9BACL</name>
<evidence type="ECO:0000259" key="4">
    <source>
        <dbReference type="PROSITE" id="PS50949"/>
    </source>
</evidence>
<dbReference type="PROSITE" id="PS50949">
    <property type="entry name" value="HTH_GNTR"/>
    <property type="match status" value="1"/>
</dbReference>
<reference evidence="5 6" key="1">
    <citation type="submission" date="2019-07" db="EMBL/GenBank/DDBJ databases">
        <authorList>
            <person name="Kim J."/>
        </authorList>
    </citation>
    <scope>NUCLEOTIDE SEQUENCE [LARGE SCALE GENOMIC DNA]</scope>
    <source>
        <strain evidence="5 6">G13</strain>
    </source>
</reference>
<dbReference type="InterPro" id="IPR008920">
    <property type="entry name" value="TF_FadR/GntR_C"/>
</dbReference>
<keyword evidence="3" id="KW-0804">Transcription</keyword>
<dbReference type="PANTHER" id="PTHR43537">
    <property type="entry name" value="TRANSCRIPTIONAL REGULATOR, GNTR FAMILY"/>
    <property type="match status" value="1"/>
</dbReference>
<evidence type="ECO:0000313" key="5">
    <source>
        <dbReference type="EMBL" id="TVX96894.1"/>
    </source>
</evidence>
<accession>A0A559JAH8</accession>
<dbReference type="GO" id="GO:0003700">
    <property type="term" value="F:DNA-binding transcription factor activity"/>
    <property type="evidence" value="ECO:0007669"/>
    <property type="project" value="InterPro"/>
</dbReference>
<dbReference type="InterPro" id="IPR011711">
    <property type="entry name" value="GntR_C"/>
</dbReference>
<dbReference type="GO" id="GO:0003677">
    <property type="term" value="F:DNA binding"/>
    <property type="evidence" value="ECO:0007669"/>
    <property type="project" value="UniProtKB-KW"/>
</dbReference>
<keyword evidence="2" id="KW-0238">DNA-binding</keyword>
<evidence type="ECO:0000256" key="2">
    <source>
        <dbReference type="ARBA" id="ARBA00023125"/>
    </source>
</evidence>
<dbReference type="InterPro" id="IPR036390">
    <property type="entry name" value="WH_DNA-bd_sf"/>
</dbReference>
<gene>
    <name evidence="5" type="ORF">FPZ45_20075</name>
</gene>
<sequence>MFVSGVLEGETMDTGTGPLKKETLVEQAIKRMERMIETEAWPLGSRIPPEPELVQLFGVSRNSIREAVKSLIHVGVLEARQGDGTYVCSKSSLNAVLCNQFRKADDGEILEVRRCLEREIARLASKRRTNGDILEMQNWLRLTEEAYCMGDYDAYVQNDYRFHLAIASATHNRLMISLYDSIAESVQGTVGASIGRRVNQFVETMRIHKDLLGAIERQEEDRAANHVEELLSLMRRTLDS</sequence>
<dbReference type="SMART" id="SM00895">
    <property type="entry name" value="FCD"/>
    <property type="match status" value="1"/>
</dbReference>